<sequence length="330" mass="36235">MLLLLLITVCCACDNSKHSILDNVQLEVNSTAQMFQTFNDSLLNAPHSSTDYVSTRGFWDSFKKALIVTGADIAGAGAGISATKEIAGLIGIATGGTGGVVACAVGGIICGAGASFAAFDAVANKASISNFSSSILMNAYAQIKEEKITYIKLDFPEKFKYINIMGGLHNSILEYTNETPAIITRCSTTTNPAIQLDNESLLVHESLQTTTNVVSNDYQKMESAVLKNEHFSQLCDNVMNEVSTSYVNNTFESSTLFEDTNTLLTENEKIIYDLYTEIYNTYPSNINEVIFIANSYIKRIERLENLTDTEKEKLYMMISVSVNSAYFWNK</sequence>
<proteinExistence type="predicted"/>
<dbReference type="EMBL" id="BAIQ01000036">
    <property type="protein sequence ID" value="GAE16495.1"/>
    <property type="molecule type" value="Genomic_DNA"/>
</dbReference>
<name>W4P9T9_9BACE</name>
<comment type="caution">
    <text evidence="1">The sequence shown here is derived from an EMBL/GenBank/DDBJ whole genome shotgun (WGS) entry which is preliminary data.</text>
</comment>
<organism evidence="1 2">
    <name type="scientific">Bacteroides pyogenes JCM 6292</name>
    <dbReference type="NCBI Taxonomy" id="1235809"/>
    <lineage>
        <taxon>Bacteria</taxon>
        <taxon>Pseudomonadati</taxon>
        <taxon>Bacteroidota</taxon>
        <taxon>Bacteroidia</taxon>
        <taxon>Bacteroidales</taxon>
        <taxon>Bacteroidaceae</taxon>
        <taxon>Bacteroides</taxon>
    </lineage>
</organism>
<evidence type="ECO:0000313" key="1">
    <source>
        <dbReference type="EMBL" id="GAE16495.1"/>
    </source>
</evidence>
<dbReference type="Proteomes" id="UP000018861">
    <property type="component" value="Unassembled WGS sequence"/>
</dbReference>
<accession>W4P9T9</accession>
<protein>
    <submittedName>
        <fullName evidence="1">Uncharacterized protein</fullName>
    </submittedName>
</protein>
<reference evidence="1 2" key="1">
    <citation type="journal article" date="2014" name="Genome Announc.">
        <title>Draft Genome Sequences of Three Strains of Bacteroides pyogenes Isolated from a Cat and Swine.</title>
        <authorList>
            <person name="Sakamoto M."/>
            <person name="Oshima K."/>
            <person name="Suda W."/>
            <person name="Kitamura K."/>
            <person name="Iida T."/>
            <person name="Hattori M."/>
            <person name="Ohkuma M."/>
        </authorList>
    </citation>
    <scope>NUCLEOTIDE SEQUENCE [LARGE SCALE GENOMIC DNA]</scope>
    <source>
        <strain evidence="1 2">JCM 6292</strain>
    </source>
</reference>
<dbReference type="AlphaFoldDB" id="W4P9T9"/>
<gene>
    <name evidence="1" type="ORF">JCM6292_2931</name>
</gene>
<evidence type="ECO:0000313" key="2">
    <source>
        <dbReference type="Proteomes" id="UP000018861"/>
    </source>
</evidence>